<protein>
    <submittedName>
        <fullName evidence="2">Uncharacterized protein</fullName>
    </submittedName>
</protein>
<gene>
    <name evidence="2" type="ORF">ElyMa_006646300</name>
</gene>
<accession>A0AAV4IKW2</accession>
<proteinExistence type="predicted"/>
<feature type="region of interest" description="Disordered" evidence="1">
    <location>
        <begin position="108"/>
        <end position="137"/>
    </location>
</feature>
<keyword evidence="3" id="KW-1185">Reference proteome</keyword>
<evidence type="ECO:0000313" key="2">
    <source>
        <dbReference type="EMBL" id="GFS10423.1"/>
    </source>
</evidence>
<comment type="caution">
    <text evidence="2">The sequence shown here is derived from an EMBL/GenBank/DDBJ whole genome shotgun (WGS) entry which is preliminary data.</text>
</comment>
<name>A0AAV4IKW2_9GAST</name>
<organism evidence="2 3">
    <name type="scientific">Elysia marginata</name>
    <dbReference type="NCBI Taxonomy" id="1093978"/>
    <lineage>
        <taxon>Eukaryota</taxon>
        <taxon>Metazoa</taxon>
        <taxon>Spiralia</taxon>
        <taxon>Lophotrochozoa</taxon>
        <taxon>Mollusca</taxon>
        <taxon>Gastropoda</taxon>
        <taxon>Heterobranchia</taxon>
        <taxon>Euthyneura</taxon>
        <taxon>Panpulmonata</taxon>
        <taxon>Sacoglossa</taxon>
        <taxon>Placobranchoidea</taxon>
        <taxon>Plakobranchidae</taxon>
        <taxon>Elysia</taxon>
    </lineage>
</organism>
<feature type="region of interest" description="Disordered" evidence="1">
    <location>
        <begin position="84"/>
        <end position="103"/>
    </location>
</feature>
<dbReference type="AlphaFoldDB" id="A0AAV4IKW2"/>
<evidence type="ECO:0000313" key="3">
    <source>
        <dbReference type="Proteomes" id="UP000762676"/>
    </source>
</evidence>
<sequence>MARHSVCSLGIGQRTAGSHLPRQRSTAEDGKSKLIVICATLHWSSGINHVIQLALEWERTSRAGTTTLTCEHLTDYYLPLSGVFSPDNQNPATNRRAASSRSRLLLTQRGVSEDRHSDHTGDQRCLPSADPGEIAAPGPQVPTMLWFHCSFQAEQQAQTETR</sequence>
<reference evidence="2 3" key="1">
    <citation type="journal article" date="2021" name="Elife">
        <title>Chloroplast acquisition without the gene transfer in kleptoplastic sea slugs, Plakobranchus ocellatus.</title>
        <authorList>
            <person name="Maeda T."/>
            <person name="Takahashi S."/>
            <person name="Yoshida T."/>
            <person name="Shimamura S."/>
            <person name="Takaki Y."/>
            <person name="Nagai Y."/>
            <person name="Toyoda A."/>
            <person name="Suzuki Y."/>
            <person name="Arimoto A."/>
            <person name="Ishii H."/>
            <person name="Satoh N."/>
            <person name="Nishiyama T."/>
            <person name="Hasebe M."/>
            <person name="Maruyama T."/>
            <person name="Minagawa J."/>
            <person name="Obokata J."/>
            <person name="Shigenobu S."/>
        </authorList>
    </citation>
    <scope>NUCLEOTIDE SEQUENCE [LARGE SCALE GENOMIC DNA]</scope>
</reference>
<dbReference type="Proteomes" id="UP000762676">
    <property type="component" value="Unassembled WGS sequence"/>
</dbReference>
<feature type="compositionally biased region" description="Basic and acidic residues" evidence="1">
    <location>
        <begin position="111"/>
        <end position="122"/>
    </location>
</feature>
<evidence type="ECO:0000256" key="1">
    <source>
        <dbReference type="SAM" id="MobiDB-lite"/>
    </source>
</evidence>
<dbReference type="EMBL" id="BMAT01013331">
    <property type="protein sequence ID" value="GFS10423.1"/>
    <property type="molecule type" value="Genomic_DNA"/>
</dbReference>